<dbReference type="Pfam" id="PF01875">
    <property type="entry name" value="Memo"/>
    <property type="match status" value="1"/>
</dbReference>
<comment type="similarity">
    <text evidence="1">Belongs to the MEMO1 family.</text>
</comment>
<gene>
    <name evidence="2" type="ORF">FB566_3318</name>
</gene>
<dbReference type="OrthoDB" id="9785549at2"/>
<evidence type="ECO:0008006" key="4">
    <source>
        <dbReference type="Google" id="ProtNLM"/>
    </source>
</evidence>
<evidence type="ECO:0000256" key="1">
    <source>
        <dbReference type="ARBA" id="ARBA00006315"/>
    </source>
</evidence>
<dbReference type="InterPro" id="IPR002737">
    <property type="entry name" value="MEMO1_fam"/>
</dbReference>
<name>A0A543AYV8_9ACTN</name>
<dbReference type="PANTHER" id="PTHR11060">
    <property type="entry name" value="PROTEIN MEMO1"/>
    <property type="match status" value="1"/>
</dbReference>
<dbReference type="Proteomes" id="UP000317043">
    <property type="component" value="Unassembled WGS sequence"/>
</dbReference>
<dbReference type="PANTHER" id="PTHR11060:SF0">
    <property type="entry name" value="PROTEIN MEMO1"/>
    <property type="match status" value="1"/>
</dbReference>
<organism evidence="2 3">
    <name type="scientific">Stackebrandtia endophytica</name>
    <dbReference type="NCBI Taxonomy" id="1496996"/>
    <lineage>
        <taxon>Bacteria</taxon>
        <taxon>Bacillati</taxon>
        <taxon>Actinomycetota</taxon>
        <taxon>Actinomycetes</taxon>
        <taxon>Glycomycetales</taxon>
        <taxon>Glycomycetaceae</taxon>
        <taxon>Stackebrandtia</taxon>
    </lineage>
</organism>
<proteinExistence type="inferred from homology"/>
<dbReference type="RefSeq" id="WP_142041112.1">
    <property type="nucleotide sequence ID" value="NZ_JBHTGS010000001.1"/>
</dbReference>
<sequence length="253" mass="27611">MTIRQPAVAGRFYPAGPHVLRNLIDLQLREVELPPDEAPARGYVVPHAGYRFSGPIAARVFARLRRDAATIRRVVLVGPSHRVRLRGFAASPDEHWRTPLGTVAVAGTDLVPVDAGPHELEHSLEVQVPFLQVVLPGVPITPVVVGVAETESTGRLIEELVDEGDVLLCSTDLSHYLRHEEAVKRDRATADNILALAPQRIHSGDACGLFPLRGTLEWARHHGLAPTELDLRTSADTFGDTDRVVGYSAFSFV</sequence>
<dbReference type="InParanoid" id="A0A543AYV8"/>
<dbReference type="NCBIfam" id="TIGR04336">
    <property type="entry name" value="AmmeMemoSam_B"/>
    <property type="match status" value="1"/>
</dbReference>
<dbReference type="Gene3D" id="3.40.830.10">
    <property type="entry name" value="LigB-like"/>
    <property type="match status" value="1"/>
</dbReference>
<evidence type="ECO:0000313" key="2">
    <source>
        <dbReference type="EMBL" id="TQL77753.1"/>
    </source>
</evidence>
<reference evidence="2 3" key="1">
    <citation type="submission" date="2019-06" db="EMBL/GenBank/DDBJ databases">
        <title>Sequencing the genomes of 1000 actinobacteria strains.</title>
        <authorList>
            <person name="Klenk H.-P."/>
        </authorList>
    </citation>
    <scope>NUCLEOTIDE SEQUENCE [LARGE SCALE GENOMIC DNA]</scope>
    <source>
        <strain evidence="2 3">DSM 45928</strain>
    </source>
</reference>
<dbReference type="AlphaFoldDB" id="A0A543AYV8"/>
<evidence type="ECO:0000313" key="3">
    <source>
        <dbReference type="Proteomes" id="UP000317043"/>
    </source>
</evidence>
<protein>
    <recommendedName>
        <fullName evidence="4">MEMO1 family protein</fullName>
    </recommendedName>
</protein>
<accession>A0A543AYV8</accession>
<dbReference type="EMBL" id="VFOW01000001">
    <property type="protein sequence ID" value="TQL77753.1"/>
    <property type="molecule type" value="Genomic_DNA"/>
</dbReference>
<comment type="caution">
    <text evidence="2">The sequence shown here is derived from an EMBL/GenBank/DDBJ whole genome shotgun (WGS) entry which is preliminary data.</text>
</comment>
<keyword evidence="3" id="KW-1185">Reference proteome</keyword>
<dbReference type="CDD" id="cd07361">
    <property type="entry name" value="MEMO_like"/>
    <property type="match status" value="1"/>
</dbReference>